<dbReference type="Gene3D" id="3.30.1540.10">
    <property type="entry name" value="formyl-coa transferase, domain 3"/>
    <property type="match status" value="1"/>
</dbReference>
<dbReference type="PANTHER" id="PTHR48207:SF3">
    <property type="entry name" value="SUCCINATE--HYDROXYMETHYLGLUTARATE COA-TRANSFERASE"/>
    <property type="match status" value="1"/>
</dbReference>
<reference evidence="2" key="1">
    <citation type="submission" date="2022-10" db="EMBL/GenBank/DDBJ databases">
        <title>The WGS of Solirubrobacter ginsenosidimutans DSM 21036.</title>
        <authorList>
            <person name="Jiang Z."/>
        </authorList>
    </citation>
    <scope>NUCLEOTIDE SEQUENCE</scope>
    <source>
        <strain evidence="2">DSM 21036</strain>
    </source>
</reference>
<dbReference type="Gene3D" id="3.40.50.10540">
    <property type="entry name" value="Crotonobetainyl-coa:carnitine coa-transferase, domain 1"/>
    <property type="match status" value="1"/>
</dbReference>
<dbReference type="SUPFAM" id="SSF89796">
    <property type="entry name" value="CoA-transferase family III (CaiB/BaiF)"/>
    <property type="match status" value="1"/>
</dbReference>
<sequence>MPWGSEMRVLDGIRIVDFTRHMAGPFATLVLADHGADVIKVESLEGDSSRTGGADKLGDQSALFLLWNRGKRSLSIDMRTAEGKALVLDLIREADVLVENYRPGVADRIGIGYAAMAELNPRLVYCSVSAFGPQAALRDAPGTDPVVQATSGIVSLTGERGRDGVLVGAPIADFTGAMYAVQAILLALLARERTGRGQHVEVPMLFGVLSMLTTRLGTYWASGEDPERFGSAHAVHVPYGAYRTADGQAMAGTYGGESWPKFARAIGLPELLEDPRFATGALRREHRDALAAIIEPVFAQRTTEDWRARFAAEGALFAPVLTLSEILSHPQVEEAGLVQTLQHPTAGAIPQIGPPISMSETPPAIDRHPPLLGEHTDEVLREAGCDDATIARLRAAGVVR</sequence>
<dbReference type="AlphaFoldDB" id="A0A9X3MP55"/>
<proteinExistence type="predicted"/>
<dbReference type="Pfam" id="PF02515">
    <property type="entry name" value="CoA_transf_3"/>
    <property type="match status" value="1"/>
</dbReference>
<evidence type="ECO:0000313" key="3">
    <source>
        <dbReference type="Proteomes" id="UP001149140"/>
    </source>
</evidence>
<dbReference type="Proteomes" id="UP001149140">
    <property type="component" value="Unassembled WGS sequence"/>
</dbReference>
<dbReference type="GO" id="GO:0008410">
    <property type="term" value="F:CoA-transferase activity"/>
    <property type="evidence" value="ECO:0007669"/>
    <property type="project" value="TreeGrafter"/>
</dbReference>
<keyword evidence="3" id="KW-1185">Reference proteome</keyword>
<accession>A0A9X3MP55</accession>
<dbReference type="InterPro" id="IPR050483">
    <property type="entry name" value="CoA-transferase_III_domain"/>
</dbReference>
<gene>
    <name evidence="2" type="ORF">OM076_03075</name>
</gene>
<dbReference type="PANTHER" id="PTHR48207">
    <property type="entry name" value="SUCCINATE--HYDROXYMETHYLGLUTARATE COA-TRANSFERASE"/>
    <property type="match status" value="1"/>
</dbReference>
<name>A0A9X3MP55_9ACTN</name>
<evidence type="ECO:0000313" key="2">
    <source>
        <dbReference type="EMBL" id="MDA0159236.1"/>
    </source>
</evidence>
<dbReference type="EMBL" id="JAPDOD010000002">
    <property type="protein sequence ID" value="MDA0159236.1"/>
    <property type="molecule type" value="Genomic_DNA"/>
</dbReference>
<evidence type="ECO:0000256" key="1">
    <source>
        <dbReference type="ARBA" id="ARBA00022679"/>
    </source>
</evidence>
<keyword evidence="1 2" id="KW-0808">Transferase</keyword>
<comment type="caution">
    <text evidence="2">The sequence shown here is derived from an EMBL/GenBank/DDBJ whole genome shotgun (WGS) entry which is preliminary data.</text>
</comment>
<dbReference type="InterPro" id="IPR044855">
    <property type="entry name" value="CoA-Trfase_III_dom3_sf"/>
</dbReference>
<protein>
    <submittedName>
        <fullName evidence="2">CoA transferase</fullName>
    </submittedName>
</protein>
<dbReference type="InterPro" id="IPR003673">
    <property type="entry name" value="CoA-Trfase_fam_III"/>
</dbReference>
<organism evidence="2 3">
    <name type="scientific">Solirubrobacter ginsenosidimutans</name>
    <dbReference type="NCBI Taxonomy" id="490573"/>
    <lineage>
        <taxon>Bacteria</taxon>
        <taxon>Bacillati</taxon>
        <taxon>Actinomycetota</taxon>
        <taxon>Thermoleophilia</taxon>
        <taxon>Solirubrobacterales</taxon>
        <taxon>Solirubrobacteraceae</taxon>
        <taxon>Solirubrobacter</taxon>
    </lineage>
</organism>
<dbReference type="InterPro" id="IPR023606">
    <property type="entry name" value="CoA-Trfase_III_dom_1_sf"/>
</dbReference>